<keyword evidence="1" id="KW-0812">Transmembrane</keyword>
<evidence type="ECO:0000313" key="3">
    <source>
        <dbReference type="Proteomes" id="UP001635816"/>
    </source>
</evidence>
<keyword evidence="1" id="KW-1133">Transmembrane helix</keyword>
<dbReference type="Gene3D" id="2.120.10.70">
    <property type="entry name" value="Fucose-specific lectin"/>
    <property type="match status" value="2"/>
</dbReference>
<name>A0ABW9L5E8_9MYCO</name>
<organism evidence="2 3">
    <name type="scientific">Mycolicibacterium nivoides</name>
    <dbReference type="NCBI Taxonomy" id="2487344"/>
    <lineage>
        <taxon>Bacteria</taxon>
        <taxon>Bacillati</taxon>
        <taxon>Actinomycetota</taxon>
        <taxon>Actinomycetes</taxon>
        <taxon>Mycobacteriales</taxon>
        <taxon>Mycobacteriaceae</taxon>
        <taxon>Mycolicibacterium</taxon>
    </lineage>
</organism>
<proteinExistence type="predicted"/>
<dbReference type="SUPFAM" id="SSF89372">
    <property type="entry name" value="Fucose-specific lectin"/>
    <property type="match status" value="2"/>
</dbReference>
<dbReference type="RefSeq" id="WP_409542905.1">
    <property type="nucleotide sequence ID" value="NZ_JBKBDD010000002.1"/>
</dbReference>
<keyword evidence="1" id="KW-0472">Membrane</keyword>
<dbReference type="EMBL" id="JBKBDD010000002">
    <property type="protein sequence ID" value="MFN6543166.1"/>
    <property type="molecule type" value="Genomic_DNA"/>
</dbReference>
<gene>
    <name evidence="2" type="ORF">ACK4CT_08230</name>
</gene>
<comment type="caution">
    <text evidence="2">The sequence shown here is derived from an EMBL/GenBank/DDBJ whole genome shotgun (WGS) entry which is preliminary data.</text>
</comment>
<keyword evidence="3" id="KW-1185">Reference proteome</keyword>
<protein>
    <recommendedName>
        <fullName evidence="4">DUF4157 domain-containing protein</fullName>
    </recommendedName>
</protein>
<sequence>MATRTFHGVVTTPSGTPLGGWVDVDVSDNGDYHVKFHMHSSSILGDFDFNLRAYLTAPGFPTMAFIKSGHVSGVDSWNHEENGHSPLLALYWSKLDNQATYGVAKEYKWGGVVGTLTELVGDILDVAAGAVGGALGVVIGATREAIDWMGATLGPGGTLGVIGGVVVFAVSAVAGAGIGTALILGVVAGVAIGAVTNALIKFRPLNSTEIAFARQVFGNSLPYQDVIITNLAGLGDRAFTAPGVDGKTYLNIGRAFDNPLGTGGDAYPRPGQLLIHELTHAWQIAHTGSLPGLMCSGMVNQANFILGDNVYQYGPPGRGWSEFNAEQQGAIVDQWFGGTGPSSRYKEADQENPYYRYIWNDVINHLPPDEARANLRATASSALNVVSREPFSLELFWANTSKAIGSQWWTGAAGDSWGNHTPIDVVAPGAVASGAAVTTVARTPGNLDVFWVGPDGSVMTQWWAAAPDGGWTEHGGAFPIAPAGSASPGAPIAAVARTADNLDVFWVRPDGAVASQWWAAAPGAGWADHGAFNVAPPGSAEKGSAVAVVARMPDHLDVFWVTRDGGVGSNWWTAAPGTSWADHGSFRLAPAGSARPGSALTVVARTPDNLDVYWVTPDGAVASNWWFGAPGASWADHGWFTITAPGAVAAGGGITATSRTPNNLDVFWVAPDGSIGTQWWHAAVGHSWADHAPFAIAPAGSAAPGSALASVGRLPLHLDVFWVRPDGAIGTQWWDAAPDQGWNHQPFAVTPPGVAAVPPAGPAPEAVVDRLDALGVDFSVPASDLADWLQNPEFTPYPAISEALQKLLSGKHLRKPVYLDVIVFNYESTPGVPSPRRGQDVRVPVLEAAVVQGHNVRYDEAVTKFADLLVPAV</sequence>
<feature type="transmembrane region" description="Helical" evidence="1">
    <location>
        <begin position="153"/>
        <end position="174"/>
    </location>
</feature>
<evidence type="ECO:0008006" key="4">
    <source>
        <dbReference type="Google" id="ProtNLM"/>
    </source>
</evidence>
<evidence type="ECO:0000313" key="2">
    <source>
        <dbReference type="EMBL" id="MFN6543166.1"/>
    </source>
</evidence>
<feature type="transmembrane region" description="Helical" evidence="1">
    <location>
        <begin position="180"/>
        <end position="200"/>
    </location>
</feature>
<evidence type="ECO:0000256" key="1">
    <source>
        <dbReference type="SAM" id="Phobius"/>
    </source>
</evidence>
<reference evidence="2 3" key="1">
    <citation type="submission" date="2024-12" db="EMBL/GenBank/DDBJ databases">
        <title>The coexistence of Mycolicibacterium septicum and Mycolicibacterium nivoides in clinical samples.</title>
        <authorList>
            <person name="Wang C."/>
            <person name="Feng Y."/>
            <person name="Zong Z."/>
        </authorList>
    </citation>
    <scope>NUCLEOTIDE SEQUENCE [LARGE SCALE GENOMIC DNA]</scope>
    <source>
        <strain evidence="2 3">120309</strain>
    </source>
</reference>
<dbReference type="Proteomes" id="UP001635816">
    <property type="component" value="Unassembled WGS sequence"/>
</dbReference>
<accession>A0ABW9L5E8</accession>